<reference evidence="1 2" key="1">
    <citation type="submission" date="2024-01" db="EMBL/GenBank/DDBJ databases">
        <authorList>
            <person name="Waweru B."/>
        </authorList>
    </citation>
    <scope>NUCLEOTIDE SEQUENCE [LARGE SCALE GENOMIC DNA]</scope>
</reference>
<dbReference type="AlphaFoldDB" id="A0AAV1SPB3"/>
<evidence type="ECO:0000313" key="1">
    <source>
        <dbReference type="EMBL" id="CAK7355825.1"/>
    </source>
</evidence>
<protein>
    <submittedName>
        <fullName evidence="1">Uncharacterized protein</fullName>
    </submittedName>
</protein>
<keyword evidence="2" id="KW-1185">Reference proteome</keyword>
<accession>A0AAV1SPB3</accession>
<organism evidence="1 2">
    <name type="scientific">Dovyalis caffra</name>
    <dbReference type="NCBI Taxonomy" id="77055"/>
    <lineage>
        <taxon>Eukaryota</taxon>
        <taxon>Viridiplantae</taxon>
        <taxon>Streptophyta</taxon>
        <taxon>Embryophyta</taxon>
        <taxon>Tracheophyta</taxon>
        <taxon>Spermatophyta</taxon>
        <taxon>Magnoliopsida</taxon>
        <taxon>eudicotyledons</taxon>
        <taxon>Gunneridae</taxon>
        <taxon>Pentapetalae</taxon>
        <taxon>rosids</taxon>
        <taxon>fabids</taxon>
        <taxon>Malpighiales</taxon>
        <taxon>Salicaceae</taxon>
        <taxon>Flacourtieae</taxon>
        <taxon>Dovyalis</taxon>
    </lineage>
</organism>
<dbReference type="Proteomes" id="UP001314170">
    <property type="component" value="Unassembled WGS sequence"/>
</dbReference>
<proteinExistence type="predicted"/>
<sequence>MFESLLAPTNADEKAQNDGACIFWGSKSMGADAKAAYLLQLGFITAQSGGWIIICDDMPLPTKVRKVGLQLARRPQMEVLNWKLEADLCLFNFSNYGALEVSHGSHLVVTSLKHMHLMELLL</sequence>
<dbReference type="EMBL" id="CAWUPB010001197">
    <property type="protein sequence ID" value="CAK7355825.1"/>
    <property type="molecule type" value="Genomic_DNA"/>
</dbReference>
<evidence type="ECO:0000313" key="2">
    <source>
        <dbReference type="Proteomes" id="UP001314170"/>
    </source>
</evidence>
<comment type="caution">
    <text evidence="1">The sequence shown here is derived from an EMBL/GenBank/DDBJ whole genome shotgun (WGS) entry which is preliminary data.</text>
</comment>
<name>A0AAV1SPB3_9ROSI</name>
<gene>
    <name evidence="1" type="ORF">DCAF_LOCUS26087</name>
</gene>